<reference evidence="7" key="1">
    <citation type="journal article" date="2018" name="Nat. Microbiol.">
        <title>Leveraging single-cell genomics to expand the fungal tree of life.</title>
        <authorList>
            <person name="Ahrendt S.R."/>
            <person name="Quandt C.A."/>
            <person name="Ciobanu D."/>
            <person name="Clum A."/>
            <person name="Salamov A."/>
            <person name="Andreopoulos B."/>
            <person name="Cheng J.F."/>
            <person name="Woyke T."/>
            <person name="Pelin A."/>
            <person name="Henrissat B."/>
            <person name="Reynolds N.K."/>
            <person name="Benny G.L."/>
            <person name="Smith M.E."/>
            <person name="James T.Y."/>
            <person name="Grigoriev I.V."/>
        </authorList>
    </citation>
    <scope>NUCLEOTIDE SEQUENCE [LARGE SCALE GENOMIC DNA]</scope>
    <source>
        <strain evidence="7">RSA 468</strain>
    </source>
</reference>
<keyword evidence="2 6" id="KW-0808">Transferase</keyword>
<sequence>MLQDTRANEATLAFQDRLPRLPVPNLHQTATKYLESLKPLLTPEEWQHSAAQMADFIKPGGQGETLQQLLKSYATTQQNWLDTWWRRTVYLESRAPLMINSNCGMVRTADPNQPPWVPRPQDPSSATMADPFTPFQIHMVTRALTELLNTMELIEKQEYPVQRAGPNRPLCMDQYYRIFGLTRIPEHGCDRLHSEPPLELGHVMVLIKGQLYNVPILADTPERTRLTESEIEDQLWKVVEDVKQREHLGPSVAILTSENRDVWAEARKHLCELSPRNVKSFEVINKTIISVSLDDYACGPTPDARLAYSFMGRGGKNRWFDKTLQVTADTRGTVSYNFEHSPCDAVAPGLVVENGYKSYAPPAPSSERTAHPYQSIQRIDFDTDKTVQDWITQATARALAAVDERNTCVFEFSGYGDDFVKQRARVSPNSYLQMVFQLAYYRLHGRCVSTYEPCSTMSYRLGRTETNRLLTPEVKEFVEAYVRLEEGGPNAPKGQQVYRLMCKAAEVCRRNTSAGSQGQGCDRHLFGLRMAYHTLYHETDGRMGAKPPLHPIFSDRAYEVSSRWTMCTANMPILSVSTGTAFGAVDPEGGYGVSYIRFPSKFRISLDGKKLGGAKVSAFQEVIRQTLVDMARLCMLQGPLVKSSL</sequence>
<dbReference type="InterPro" id="IPR023213">
    <property type="entry name" value="CAT-like_dom_sf"/>
</dbReference>
<proteinExistence type="inferred from homology"/>
<evidence type="ECO:0000256" key="1">
    <source>
        <dbReference type="ARBA" id="ARBA00005232"/>
    </source>
</evidence>
<evidence type="ECO:0000259" key="5">
    <source>
        <dbReference type="Pfam" id="PF00755"/>
    </source>
</evidence>
<keyword evidence="3 6" id="KW-0012">Acyltransferase</keyword>
<evidence type="ECO:0000313" key="6">
    <source>
        <dbReference type="EMBL" id="RKP34184.1"/>
    </source>
</evidence>
<keyword evidence="7" id="KW-1185">Reference proteome</keyword>
<dbReference type="Gene3D" id="3.30.559.70">
    <property type="entry name" value="Choline/Carnitine o-acyltransferase, domain 2"/>
    <property type="match status" value="1"/>
</dbReference>
<comment type="similarity">
    <text evidence="1">Belongs to the carnitine/choline acetyltransferase family.</text>
</comment>
<dbReference type="Proteomes" id="UP000268162">
    <property type="component" value="Unassembled WGS sequence"/>
</dbReference>
<organism evidence="6 7">
    <name type="scientific">Dimargaris cristalligena</name>
    <dbReference type="NCBI Taxonomy" id="215637"/>
    <lineage>
        <taxon>Eukaryota</taxon>
        <taxon>Fungi</taxon>
        <taxon>Fungi incertae sedis</taxon>
        <taxon>Zoopagomycota</taxon>
        <taxon>Kickxellomycotina</taxon>
        <taxon>Dimargaritomycetes</taxon>
        <taxon>Dimargaritales</taxon>
        <taxon>Dimargaritaceae</taxon>
        <taxon>Dimargaris</taxon>
    </lineage>
</organism>
<evidence type="ECO:0000256" key="3">
    <source>
        <dbReference type="ARBA" id="ARBA00023315"/>
    </source>
</evidence>
<accession>A0A4P9ZLK7</accession>
<dbReference type="Gene3D" id="3.30.559.10">
    <property type="entry name" value="Chloramphenicol acetyltransferase-like domain"/>
    <property type="match status" value="1"/>
</dbReference>
<evidence type="ECO:0000256" key="4">
    <source>
        <dbReference type="PIRSR" id="PIRSR600542-1"/>
    </source>
</evidence>
<name>A0A4P9ZLK7_9FUNG</name>
<evidence type="ECO:0000256" key="2">
    <source>
        <dbReference type="ARBA" id="ARBA00022679"/>
    </source>
</evidence>
<evidence type="ECO:0000313" key="7">
    <source>
        <dbReference type="Proteomes" id="UP000268162"/>
    </source>
</evidence>
<dbReference type="InterPro" id="IPR039551">
    <property type="entry name" value="Cho/carn_acyl_trans"/>
</dbReference>
<feature type="domain" description="Choline/carnitine acyltransferase" evidence="5">
    <location>
        <begin position="21"/>
        <end position="623"/>
    </location>
</feature>
<feature type="active site" description="Proton acceptor" evidence="4">
    <location>
        <position position="340"/>
    </location>
</feature>
<dbReference type="InterPro" id="IPR042231">
    <property type="entry name" value="Cho/carn_acyl_trans_2"/>
</dbReference>
<dbReference type="Pfam" id="PF00755">
    <property type="entry name" value="Carn_acyltransf"/>
    <property type="match status" value="1"/>
</dbReference>
<dbReference type="STRING" id="215637.A0A4P9ZLK7"/>
<protein>
    <submittedName>
        <fullName evidence="6">Acyltransferase ChoActase/COT/CPT</fullName>
    </submittedName>
</protein>
<dbReference type="SUPFAM" id="SSF52777">
    <property type="entry name" value="CoA-dependent acyltransferases"/>
    <property type="match status" value="2"/>
</dbReference>
<dbReference type="InterPro" id="IPR000542">
    <property type="entry name" value="Carn_acyl_trans"/>
</dbReference>
<dbReference type="AlphaFoldDB" id="A0A4P9ZLK7"/>
<dbReference type="PANTHER" id="PTHR22589">
    <property type="entry name" value="CARNITINE O-ACYLTRANSFERASE"/>
    <property type="match status" value="1"/>
</dbReference>
<dbReference type="EMBL" id="ML003320">
    <property type="protein sequence ID" value="RKP34184.1"/>
    <property type="molecule type" value="Genomic_DNA"/>
</dbReference>
<gene>
    <name evidence="6" type="ORF">BJ085DRAFT_39388</name>
</gene>
<dbReference type="PANTHER" id="PTHR22589:SF107">
    <property type="entry name" value="CHOLINE_CARNITINE ACYLTRANSFERASE DOMAIN-CONTAINING PROTEIN"/>
    <property type="match status" value="1"/>
</dbReference>
<dbReference type="PROSITE" id="PS00439">
    <property type="entry name" value="ACYLTRANSF_C_1"/>
    <property type="match status" value="1"/>
</dbReference>
<dbReference type="GO" id="GO:0016746">
    <property type="term" value="F:acyltransferase activity"/>
    <property type="evidence" value="ECO:0007669"/>
    <property type="project" value="UniProtKB-KW"/>
</dbReference>